<dbReference type="KEGG" id="salx:SALLE_v1c06820"/>
<accession>A0A345Z423</accession>
<evidence type="ECO:0000313" key="4">
    <source>
        <dbReference type="Proteomes" id="UP000254792"/>
    </source>
</evidence>
<dbReference type="EMBL" id="CP031376">
    <property type="protein sequence ID" value="AXK51352.1"/>
    <property type="molecule type" value="Genomic_DNA"/>
</dbReference>
<dbReference type="RefSeq" id="WP_115558254.1">
    <property type="nucleotide sequence ID" value="NZ_CP031376.1"/>
</dbReference>
<organism evidence="3 4">
    <name type="scientific">Spiroplasma alleghenense</name>
    <dbReference type="NCBI Taxonomy" id="216931"/>
    <lineage>
        <taxon>Bacteria</taxon>
        <taxon>Bacillati</taxon>
        <taxon>Mycoplasmatota</taxon>
        <taxon>Mollicutes</taxon>
        <taxon>Entomoplasmatales</taxon>
        <taxon>Spiroplasmataceae</taxon>
        <taxon>Spiroplasma</taxon>
    </lineage>
</organism>
<dbReference type="AlphaFoldDB" id="A0A345Z423"/>
<feature type="coiled-coil region" evidence="1">
    <location>
        <begin position="251"/>
        <end position="278"/>
    </location>
</feature>
<feature type="transmembrane region" description="Helical" evidence="2">
    <location>
        <begin position="7"/>
        <end position="29"/>
    </location>
</feature>
<evidence type="ECO:0000256" key="1">
    <source>
        <dbReference type="SAM" id="Coils"/>
    </source>
</evidence>
<dbReference type="Proteomes" id="UP000254792">
    <property type="component" value="Chromosome"/>
</dbReference>
<keyword evidence="2" id="KW-0472">Membrane</keyword>
<gene>
    <name evidence="3" type="ORF">SALLE_v1c06820</name>
</gene>
<reference evidence="3 4" key="1">
    <citation type="submission" date="2018-07" db="EMBL/GenBank/DDBJ databases">
        <title>Complete genome sequence of Spiroplasma alleghenense PLHS-1 (ATCC 51752).</title>
        <authorList>
            <person name="Chou L."/>
            <person name="Lee T.-Y."/>
            <person name="Tsai Y.-M."/>
            <person name="Kuo C.-H."/>
        </authorList>
    </citation>
    <scope>NUCLEOTIDE SEQUENCE [LARGE SCALE GENOMIC DNA]</scope>
    <source>
        <strain evidence="3 4">PLHS-1</strain>
    </source>
</reference>
<keyword evidence="2" id="KW-0812">Transmembrane</keyword>
<evidence type="ECO:0000256" key="2">
    <source>
        <dbReference type="SAM" id="Phobius"/>
    </source>
</evidence>
<protein>
    <submittedName>
        <fullName evidence="3">Uncharacterized protein</fullName>
    </submittedName>
</protein>
<keyword evidence="1" id="KW-0175">Coiled coil</keyword>
<sequence>MRTSYLLLYKFITLFFLLSPLFMTNFHYIDKGAKEFLQEQPIGRPKPINKNFISSRKSVMDWKKINLKSSIWARPIKVDSVPGFFEKAYPEDSDDYNFDIKYSDLKWDMENVSRARFRFNYLINFSRINIYGEYESNSYHNDISVDFDMEERYYNLVHAIKGTPYSNITYKAEINYKNFLDLGKIRVNLKHSISMRKDPWRNTLFKQGRADFEASDLRIEYINVAASKMKHEFIDLSKVKKQTITLEIQSYLNSIENKKNLNRKIQDLVNKNLNRELNLDTEFLISTLPYDLIETAIKNNQKVLKFTIEVSSSDLNKIINKTQIIVELNINYDKHLKENANEKTENSNVTNEISGDTTIDNFTNKPLIKPNLVAETKPTSLAVTKPLIEPSVRPVANELKLPESVILPKPLVTNEPFDLSLISQKEIKLEQQDLNRDFITEQITKLIRDESKIEFLTINKDFKLERVFEKSRSNSPVNRGSILIKPISNLLKGESKIDILLNAKTSVVDSNSKKIKEIMIIVGSSTLGSIVLGAAILYIKKMIKANHNNKEVTRDRLN</sequence>
<name>A0A345Z423_9MOLU</name>
<keyword evidence="2" id="KW-1133">Transmembrane helix</keyword>
<feature type="transmembrane region" description="Helical" evidence="2">
    <location>
        <begin position="518"/>
        <end position="539"/>
    </location>
</feature>
<proteinExistence type="predicted"/>
<keyword evidence="4" id="KW-1185">Reference proteome</keyword>
<feature type="coiled-coil region" evidence="1">
    <location>
        <begin position="325"/>
        <end position="352"/>
    </location>
</feature>
<evidence type="ECO:0000313" key="3">
    <source>
        <dbReference type="EMBL" id="AXK51352.1"/>
    </source>
</evidence>